<dbReference type="PIRSF" id="PIRSF017250">
    <property type="entry name" value="tRNA_splic_SEN34"/>
    <property type="match status" value="1"/>
</dbReference>
<dbReference type="AlphaFoldDB" id="A0A9N9ABH2"/>
<dbReference type="GO" id="GO:0000214">
    <property type="term" value="C:tRNA-intron endonuclease complex"/>
    <property type="evidence" value="ECO:0007669"/>
    <property type="project" value="UniProtKB-UniRule"/>
</dbReference>
<feature type="region of interest" description="Disordered" evidence="5">
    <location>
        <begin position="140"/>
        <end position="165"/>
    </location>
</feature>
<keyword evidence="3 4" id="KW-0456">Lyase</keyword>
<evidence type="ECO:0000256" key="4">
    <source>
        <dbReference type="PIRNR" id="PIRNR017250"/>
    </source>
</evidence>
<keyword evidence="9" id="KW-1185">Reference proteome</keyword>
<dbReference type="Proteomes" id="UP000789405">
    <property type="component" value="Unassembled WGS sequence"/>
</dbReference>
<reference evidence="8" key="1">
    <citation type="submission" date="2021-06" db="EMBL/GenBank/DDBJ databases">
        <authorList>
            <person name="Kallberg Y."/>
            <person name="Tangrot J."/>
            <person name="Rosling A."/>
        </authorList>
    </citation>
    <scope>NUCLEOTIDE SEQUENCE</scope>
    <source>
        <strain evidence="8">MA453B</strain>
    </source>
</reference>
<gene>
    <name evidence="8" type="ORF">DERYTH_LOCUS3963</name>
</gene>
<dbReference type="InterPro" id="IPR036167">
    <property type="entry name" value="tRNA_intron_Endo_cat-like_sf"/>
</dbReference>
<dbReference type="EC" id="4.6.1.16" evidence="4"/>
<dbReference type="PANTHER" id="PTHR13070:SF0">
    <property type="entry name" value="TRNA-SPLICING ENDONUCLEASE SUBUNIT SEN34"/>
    <property type="match status" value="1"/>
</dbReference>
<evidence type="ECO:0000313" key="9">
    <source>
        <dbReference type="Proteomes" id="UP000789405"/>
    </source>
</evidence>
<evidence type="ECO:0000259" key="7">
    <source>
        <dbReference type="Pfam" id="PF26577"/>
    </source>
</evidence>
<dbReference type="GO" id="GO:0000379">
    <property type="term" value="P:tRNA-type intron splice site recognition and cleavage"/>
    <property type="evidence" value="ECO:0007669"/>
    <property type="project" value="UniProtKB-UniRule"/>
</dbReference>
<feature type="domain" description="tRNA intron endonuclease catalytic" evidence="6">
    <location>
        <begin position="223"/>
        <end position="290"/>
    </location>
</feature>
<evidence type="ECO:0000256" key="3">
    <source>
        <dbReference type="ARBA" id="ARBA00023239"/>
    </source>
</evidence>
<dbReference type="CDD" id="cd22363">
    <property type="entry name" value="tRNA-intron_lyase_C"/>
    <property type="match status" value="1"/>
</dbReference>
<name>A0A9N9ABH2_9GLOM</name>
<accession>A0A9N9ABH2</accession>
<dbReference type="OrthoDB" id="48041at2759"/>
<dbReference type="SUPFAM" id="SSF53032">
    <property type="entry name" value="tRNA-intron endonuclease catalytic domain-like"/>
    <property type="match status" value="1"/>
</dbReference>
<feature type="domain" description="TSEN34 N-terminal" evidence="7">
    <location>
        <begin position="20"/>
        <end position="88"/>
    </location>
</feature>
<dbReference type="GO" id="GO:0000213">
    <property type="term" value="F:tRNA-intron lyase activity"/>
    <property type="evidence" value="ECO:0007669"/>
    <property type="project" value="UniProtKB-UniRule"/>
</dbReference>
<dbReference type="PANTHER" id="PTHR13070">
    <property type="entry name" value="TRNA-SPLICING ENDONUCLEASE SUBUNIT SEN34-RELATED"/>
    <property type="match status" value="1"/>
</dbReference>
<comment type="caution">
    <text evidence="8">The sequence shown here is derived from an EMBL/GenBank/DDBJ whole genome shotgun (WGS) entry which is preliminary data.</text>
</comment>
<keyword evidence="2 4" id="KW-0819">tRNA processing</keyword>
<dbReference type="InterPro" id="IPR059049">
    <property type="entry name" value="TSEN34_N"/>
</dbReference>
<evidence type="ECO:0000313" key="8">
    <source>
        <dbReference type="EMBL" id="CAG8522926.1"/>
    </source>
</evidence>
<feature type="compositionally biased region" description="Low complexity" evidence="5">
    <location>
        <begin position="156"/>
        <end position="165"/>
    </location>
</feature>
<dbReference type="InterPro" id="IPR011856">
    <property type="entry name" value="tRNA_endonuc-like_dom_sf"/>
</dbReference>
<dbReference type="GO" id="GO:0003676">
    <property type="term" value="F:nucleic acid binding"/>
    <property type="evidence" value="ECO:0007669"/>
    <property type="project" value="InterPro"/>
</dbReference>
<dbReference type="EMBL" id="CAJVPY010001460">
    <property type="protein sequence ID" value="CAG8522926.1"/>
    <property type="molecule type" value="Genomic_DNA"/>
</dbReference>
<evidence type="ECO:0000256" key="5">
    <source>
        <dbReference type="SAM" id="MobiDB-lite"/>
    </source>
</evidence>
<dbReference type="InterPro" id="IPR006677">
    <property type="entry name" value="tRNA_intron_Endonuc_cat-like"/>
</dbReference>
<dbReference type="Pfam" id="PF01974">
    <property type="entry name" value="tRNA_int_endo"/>
    <property type="match status" value="1"/>
</dbReference>
<dbReference type="InterPro" id="IPR016690">
    <property type="entry name" value="TSEN34"/>
</dbReference>
<evidence type="ECO:0000256" key="2">
    <source>
        <dbReference type="ARBA" id="ARBA00022694"/>
    </source>
</evidence>
<dbReference type="Gene3D" id="3.40.1350.10">
    <property type="match status" value="1"/>
</dbReference>
<sequence>MCLVVNKESSKTNVQQPFKVNISKNNRAFIWDAETVHKLRKDHRIVGSLVGSLPRYPLQNQFLGLPLSLMPEEVTLLLSKGIIVLIDDEKSHLIPTKTQIEEFEKNKSENENQQLQDYLCFIQEKRAKFQSLKKDKFKESDVKKTENNPANDINDSSSQQRQTTSQLEHESSLIKAFAPTTTIKTSSTSFAWYNDNDYCFDSLEVARLAGLWTWPSTPKEQYKYNIYCDLWNRGYFITSGIKFGGDYLLYPATIIDMNKEISAMDIITFGRMGTAVKKSYMLCSWNTNEDKAVYVCIEWAGF</sequence>
<evidence type="ECO:0000259" key="6">
    <source>
        <dbReference type="Pfam" id="PF01974"/>
    </source>
</evidence>
<evidence type="ECO:0000256" key="1">
    <source>
        <dbReference type="ARBA" id="ARBA00008078"/>
    </source>
</evidence>
<dbReference type="Pfam" id="PF26577">
    <property type="entry name" value="TSEN34_N"/>
    <property type="match status" value="1"/>
</dbReference>
<organism evidence="8 9">
    <name type="scientific">Dentiscutata erythropus</name>
    <dbReference type="NCBI Taxonomy" id="1348616"/>
    <lineage>
        <taxon>Eukaryota</taxon>
        <taxon>Fungi</taxon>
        <taxon>Fungi incertae sedis</taxon>
        <taxon>Mucoromycota</taxon>
        <taxon>Glomeromycotina</taxon>
        <taxon>Glomeromycetes</taxon>
        <taxon>Diversisporales</taxon>
        <taxon>Gigasporaceae</taxon>
        <taxon>Dentiscutata</taxon>
    </lineage>
</organism>
<comment type="similarity">
    <text evidence="1 4">Belongs to the tRNA-intron endonuclease family.</text>
</comment>
<proteinExistence type="inferred from homology"/>
<protein>
    <recommendedName>
        <fullName evidence="4">tRNA-splicing endonuclease subunit Sen34</fullName>
        <ecNumber evidence="4">4.6.1.16</ecNumber>
    </recommendedName>
</protein>
<comment type="function">
    <text evidence="4">Constitutes one of the two catalytic subunit of the tRNA-splicing endonuclease complex, a complex responsible for identification and cleavage of the splice sites in pre-tRNA. It cleaves pre-tRNA at the 5'- and 3'-splice sites to release the intron. The products are an intron and two tRNA half-molecules bearing 2',3'-cyclic phosphate and 5'-OH termini. There are no conserved sequences at the splice sites, but the intron is invariably located at the same site in the gene, placing the splice sites an invariant distance from the constant structural features of the tRNA body.</text>
</comment>